<dbReference type="PRINTS" id="PR00081">
    <property type="entry name" value="GDHRDH"/>
</dbReference>
<dbReference type="FunFam" id="3.40.50.720:FF:000084">
    <property type="entry name" value="Short-chain dehydrogenase reductase"/>
    <property type="match status" value="1"/>
</dbReference>
<evidence type="ECO:0000259" key="2">
    <source>
        <dbReference type="SMART" id="SM00822"/>
    </source>
</evidence>
<dbReference type="InterPro" id="IPR057326">
    <property type="entry name" value="KR_dom"/>
</dbReference>
<keyword evidence="3" id="KW-1185">Reference proteome</keyword>
<dbReference type="OrthoDB" id="47007at2759"/>
<dbReference type="AlphaFoldDB" id="A0A6J1MTN1"/>
<dbReference type="GO" id="GO:0006629">
    <property type="term" value="P:lipid metabolic process"/>
    <property type="evidence" value="ECO:0007669"/>
    <property type="project" value="UniProtKB-ARBA"/>
</dbReference>
<dbReference type="PANTHER" id="PTHR43975:SF2">
    <property type="entry name" value="EG:BACR7A4.14 PROTEIN-RELATED"/>
    <property type="match status" value="1"/>
</dbReference>
<dbReference type="KEGG" id="bany:112042882"/>
<dbReference type="PRINTS" id="PR00080">
    <property type="entry name" value="SDRFAMILY"/>
</dbReference>
<feature type="domain" description="Ketoreductase" evidence="2">
    <location>
        <begin position="5"/>
        <end position="191"/>
    </location>
</feature>
<dbReference type="PROSITE" id="PS00061">
    <property type="entry name" value="ADH_SHORT"/>
    <property type="match status" value="1"/>
</dbReference>
<dbReference type="Pfam" id="PF13561">
    <property type="entry name" value="adh_short_C2"/>
    <property type="match status" value="1"/>
</dbReference>
<evidence type="ECO:0000313" key="3">
    <source>
        <dbReference type="Proteomes" id="UP001652582"/>
    </source>
</evidence>
<dbReference type="InterPro" id="IPR002347">
    <property type="entry name" value="SDR_fam"/>
</dbReference>
<dbReference type="RefSeq" id="XP_023933836.1">
    <property type="nucleotide sequence ID" value="XM_024078068.2"/>
</dbReference>
<dbReference type="NCBIfam" id="NF005559">
    <property type="entry name" value="PRK07231.1"/>
    <property type="match status" value="1"/>
</dbReference>
<sequence>MFTQKVVLITGASSGIGAETALEFSKQGANLVLTGRNKENLDMVSKKCEELSPNKLQPTKIVADINNEKDIENIIGVTIKHFKKLDVLVNNAGILAHGSIETTSLEQFDNIMKTNVRGPYYLTMLATPFLIESKGNIINVSSVSGLRSFENMLSYCISKAALDQFTRCVALELAPKGVRVNSVNPGVIITDIHFRAGMSEQDYAEYLERCKVTYALGRPGETKEVSSVITFLASDAASNITGVTLPIDGGRHAMCPR</sequence>
<dbReference type="InterPro" id="IPR020904">
    <property type="entry name" value="Sc_DH/Rdtase_CS"/>
</dbReference>
<reference evidence="4" key="1">
    <citation type="submission" date="2025-08" db="UniProtKB">
        <authorList>
            <consortium name="RefSeq"/>
        </authorList>
    </citation>
    <scope>IDENTIFICATION</scope>
</reference>
<proteinExistence type="predicted"/>
<dbReference type="Proteomes" id="UP001652582">
    <property type="component" value="Chromosome 12"/>
</dbReference>
<dbReference type="InterPro" id="IPR036291">
    <property type="entry name" value="NAD(P)-bd_dom_sf"/>
</dbReference>
<gene>
    <name evidence="4" type="primary">LOC112042882</name>
</gene>
<keyword evidence="1" id="KW-0560">Oxidoreductase</keyword>
<protein>
    <submittedName>
        <fullName evidence="4">3-oxoacyl-[acyl-carrier-protein] reductase FabG-like</fullName>
    </submittedName>
</protein>
<evidence type="ECO:0000313" key="4">
    <source>
        <dbReference type="RefSeq" id="XP_023933836.1"/>
    </source>
</evidence>
<dbReference type="SUPFAM" id="SSF51735">
    <property type="entry name" value="NAD(P)-binding Rossmann-fold domains"/>
    <property type="match status" value="1"/>
</dbReference>
<dbReference type="GeneID" id="112042882"/>
<dbReference type="Gene3D" id="3.40.50.720">
    <property type="entry name" value="NAD(P)-binding Rossmann-like Domain"/>
    <property type="match status" value="1"/>
</dbReference>
<dbReference type="SMART" id="SM00822">
    <property type="entry name" value="PKS_KR"/>
    <property type="match status" value="1"/>
</dbReference>
<dbReference type="PANTHER" id="PTHR43975">
    <property type="entry name" value="ZGC:101858"/>
    <property type="match status" value="1"/>
</dbReference>
<organism evidence="3 4">
    <name type="scientific">Bicyclus anynana</name>
    <name type="common">Squinting bush brown butterfly</name>
    <dbReference type="NCBI Taxonomy" id="110368"/>
    <lineage>
        <taxon>Eukaryota</taxon>
        <taxon>Metazoa</taxon>
        <taxon>Ecdysozoa</taxon>
        <taxon>Arthropoda</taxon>
        <taxon>Hexapoda</taxon>
        <taxon>Insecta</taxon>
        <taxon>Pterygota</taxon>
        <taxon>Neoptera</taxon>
        <taxon>Endopterygota</taxon>
        <taxon>Lepidoptera</taxon>
        <taxon>Glossata</taxon>
        <taxon>Ditrysia</taxon>
        <taxon>Papilionoidea</taxon>
        <taxon>Nymphalidae</taxon>
        <taxon>Satyrinae</taxon>
        <taxon>Satyrini</taxon>
        <taxon>Mycalesina</taxon>
        <taxon>Bicyclus</taxon>
    </lineage>
</organism>
<evidence type="ECO:0000256" key="1">
    <source>
        <dbReference type="ARBA" id="ARBA00023002"/>
    </source>
</evidence>
<dbReference type="GO" id="GO:0016491">
    <property type="term" value="F:oxidoreductase activity"/>
    <property type="evidence" value="ECO:0007669"/>
    <property type="project" value="UniProtKB-KW"/>
</dbReference>
<accession>A0A6J1MTN1</accession>
<name>A0A6J1MTN1_BICAN</name>